<reference evidence="2 3" key="1">
    <citation type="journal article" date="2011" name="J. Bacteriol.">
        <title>Genome sequence of 'Pedosphaera parvula' Ellin514, an aerobic Verrucomicrobial isolate from pasture soil.</title>
        <authorList>
            <person name="Kant R."/>
            <person name="van Passel M.W."/>
            <person name="Sangwan P."/>
            <person name="Palva A."/>
            <person name="Lucas S."/>
            <person name="Copeland A."/>
            <person name="Lapidus A."/>
            <person name="Glavina Del Rio T."/>
            <person name="Dalin E."/>
            <person name="Tice H."/>
            <person name="Bruce D."/>
            <person name="Goodwin L."/>
            <person name="Pitluck S."/>
            <person name="Chertkov O."/>
            <person name="Larimer F.W."/>
            <person name="Land M.L."/>
            <person name="Hauser L."/>
            <person name="Brettin T.S."/>
            <person name="Detter J.C."/>
            <person name="Han S."/>
            <person name="de Vos W.M."/>
            <person name="Janssen P.H."/>
            <person name="Smidt H."/>
        </authorList>
    </citation>
    <scope>NUCLEOTIDE SEQUENCE [LARGE SCALE GENOMIC DNA]</scope>
    <source>
        <strain evidence="2 3">Ellin514</strain>
    </source>
</reference>
<evidence type="ECO:0000313" key="3">
    <source>
        <dbReference type="Proteomes" id="UP000003688"/>
    </source>
</evidence>
<dbReference type="Gene3D" id="3.10.590.10">
    <property type="entry name" value="ph1033 like domains"/>
    <property type="match status" value="1"/>
</dbReference>
<dbReference type="AlphaFoldDB" id="B9XGM7"/>
<dbReference type="InterPro" id="IPR052181">
    <property type="entry name" value="5hmC_binding"/>
</dbReference>
<dbReference type="InterPro" id="IPR047197">
    <property type="entry name" value="THYN1-like_EVE"/>
</dbReference>
<name>B9XGM7_PEDPL</name>
<dbReference type="RefSeq" id="WP_007414973.1">
    <property type="nucleotide sequence ID" value="NZ_ABOX02000012.1"/>
</dbReference>
<evidence type="ECO:0000259" key="1">
    <source>
        <dbReference type="Pfam" id="PF01878"/>
    </source>
</evidence>
<dbReference type="EMBL" id="ABOX02000012">
    <property type="protein sequence ID" value="EEF61078.1"/>
    <property type="molecule type" value="Genomic_DNA"/>
</dbReference>
<sequence length="139" mass="15822">MAKNYWLVKQEPEAYSWTTFVKDGKTAWTGVRNFLARNNLRSMKKGDFVLFYHSVSEKQVVGLAKVEKEGYADPTATEGDWVAVDLVPVKTLGKPVTLEVIKADKILKDMLLVRQSRLSVTSLNKEQFEHLMKLAETKC</sequence>
<dbReference type="PANTHER" id="PTHR14087">
    <property type="entry name" value="THYMOCYTE NUCLEAR PROTEIN 1"/>
    <property type="match status" value="1"/>
</dbReference>
<dbReference type="CDD" id="cd21133">
    <property type="entry name" value="EVE"/>
    <property type="match status" value="1"/>
</dbReference>
<dbReference type="Proteomes" id="UP000003688">
    <property type="component" value="Unassembled WGS sequence"/>
</dbReference>
<proteinExistence type="predicted"/>
<keyword evidence="3" id="KW-1185">Reference proteome</keyword>
<dbReference type="Pfam" id="PF01878">
    <property type="entry name" value="EVE"/>
    <property type="match status" value="1"/>
</dbReference>
<comment type="caution">
    <text evidence="2">The sequence shown here is derived from an EMBL/GenBank/DDBJ whole genome shotgun (WGS) entry which is preliminary data.</text>
</comment>
<feature type="domain" description="EVE" evidence="1">
    <location>
        <begin position="4"/>
        <end position="134"/>
    </location>
</feature>
<dbReference type="STRING" id="320771.Cflav_PD3795"/>
<accession>B9XGM7</accession>
<dbReference type="OrthoDB" id="9791347at2"/>
<organism evidence="2 3">
    <name type="scientific">Pedosphaera parvula (strain Ellin514)</name>
    <dbReference type="NCBI Taxonomy" id="320771"/>
    <lineage>
        <taxon>Bacteria</taxon>
        <taxon>Pseudomonadati</taxon>
        <taxon>Verrucomicrobiota</taxon>
        <taxon>Pedosphaerae</taxon>
        <taxon>Pedosphaerales</taxon>
        <taxon>Pedosphaeraceae</taxon>
        <taxon>Pedosphaera</taxon>
    </lineage>
</organism>
<dbReference type="SUPFAM" id="SSF88697">
    <property type="entry name" value="PUA domain-like"/>
    <property type="match status" value="1"/>
</dbReference>
<protein>
    <recommendedName>
        <fullName evidence="1">EVE domain-containing protein</fullName>
    </recommendedName>
</protein>
<dbReference type="InterPro" id="IPR015947">
    <property type="entry name" value="PUA-like_sf"/>
</dbReference>
<gene>
    <name evidence="2" type="ORF">Cflav_PD3795</name>
</gene>
<evidence type="ECO:0000313" key="2">
    <source>
        <dbReference type="EMBL" id="EEF61078.1"/>
    </source>
</evidence>
<dbReference type="PANTHER" id="PTHR14087:SF7">
    <property type="entry name" value="THYMOCYTE NUCLEAR PROTEIN 1"/>
    <property type="match status" value="1"/>
</dbReference>
<dbReference type="InterPro" id="IPR002740">
    <property type="entry name" value="EVE_domain"/>
</dbReference>